<gene>
    <name evidence="4 5" type="primary">scimp</name>
</gene>
<name>A0A6P6K8H4_CARAU</name>
<dbReference type="GO" id="GO:0001772">
    <property type="term" value="C:immunological synapse"/>
    <property type="evidence" value="ECO:0007669"/>
    <property type="project" value="InterPro"/>
</dbReference>
<evidence type="ECO:0000256" key="1">
    <source>
        <dbReference type="SAM" id="MobiDB-lite"/>
    </source>
</evidence>
<dbReference type="Proteomes" id="UP000515129">
    <property type="component" value="Chromosome 30"/>
</dbReference>
<feature type="region of interest" description="Disordered" evidence="1">
    <location>
        <begin position="125"/>
        <end position="153"/>
    </location>
</feature>
<dbReference type="KEGG" id="caua:113049779"/>
<dbReference type="GO" id="GO:0097197">
    <property type="term" value="C:tetraspanin-enriched microdomain"/>
    <property type="evidence" value="ECO:0007669"/>
    <property type="project" value="InterPro"/>
</dbReference>
<sequence>MEFTHQYFWALLLLAIILVSLMIVMIFIIINVCISKRAARYSTQAKPNHYGDRNVKHENEQVHHKELEIEKPPLPSRDQFKSMESVDQGYEDLEPASDYVEVEDEMNLPAPQQPIFTPHYTTVETKSQDTVSEDYDDVEIPVNYDSEDYDDIG</sequence>
<dbReference type="RefSeq" id="XP_026068191.1">
    <property type="nucleotide sequence ID" value="XM_026212406.1"/>
</dbReference>
<keyword evidence="2" id="KW-1133">Transmembrane helix</keyword>
<dbReference type="InterPro" id="IPR028181">
    <property type="entry name" value="SCIMP"/>
</dbReference>
<evidence type="ECO:0000256" key="2">
    <source>
        <dbReference type="SAM" id="Phobius"/>
    </source>
</evidence>
<keyword evidence="2" id="KW-0472">Membrane</keyword>
<feature type="compositionally biased region" description="Acidic residues" evidence="1">
    <location>
        <begin position="131"/>
        <end position="153"/>
    </location>
</feature>
<protein>
    <submittedName>
        <fullName evidence="4 5">SLP adapter and CSK-interacting membrane protein</fullName>
    </submittedName>
</protein>
<proteinExistence type="predicted"/>
<accession>A0A6P6K8H4</accession>
<dbReference type="Pfam" id="PF15050">
    <property type="entry name" value="SCIMP"/>
    <property type="match status" value="1"/>
</dbReference>
<reference evidence="4 5" key="1">
    <citation type="submission" date="2025-04" db="UniProtKB">
        <authorList>
            <consortium name="RefSeq"/>
        </authorList>
    </citation>
    <scope>IDENTIFICATION</scope>
    <source>
        <strain evidence="4 5">Wakin</strain>
        <tissue evidence="4 5">Muscle</tissue>
    </source>
</reference>
<dbReference type="OrthoDB" id="8868571at2759"/>
<feature type="transmembrane region" description="Helical" evidence="2">
    <location>
        <begin position="6"/>
        <end position="34"/>
    </location>
</feature>
<organism evidence="3 4">
    <name type="scientific">Carassius auratus</name>
    <name type="common">Goldfish</name>
    <dbReference type="NCBI Taxonomy" id="7957"/>
    <lineage>
        <taxon>Eukaryota</taxon>
        <taxon>Metazoa</taxon>
        <taxon>Chordata</taxon>
        <taxon>Craniata</taxon>
        <taxon>Vertebrata</taxon>
        <taxon>Euteleostomi</taxon>
        <taxon>Actinopterygii</taxon>
        <taxon>Neopterygii</taxon>
        <taxon>Teleostei</taxon>
        <taxon>Ostariophysi</taxon>
        <taxon>Cypriniformes</taxon>
        <taxon>Cyprinidae</taxon>
        <taxon>Cyprininae</taxon>
        <taxon>Carassius</taxon>
    </lineage>
</organism>
<dbReference type="AlphaFoldDB" id="A0A6P6K8H4"/>
<dbReference type="RefSeq" id="XP_026068192.1">
    <property type="nucleotide sequence ID" value="XM_026212407.1"/>
</dbReference>
<evidence type="ECO:0000313" key="4">
    <source>
        <dbReference type="RefSeq" id="XP_026068191.1"/>
    </source>
</evidence>
<evidence type="ECO:0000313" key="3">
    <source>
        <dbReference type="Proteomes" id="UP000515129"/>
    </source>
</evidence>
<evidence type="ECO:0000313" key="5">
    <source>
        <dbReference type="RefSeq" id="XP_026068192.1"/>
    </source>
</evidence>
<keyword evidence="3" id="KW-1185">Reference proteome</keyword>
<keyword evidence="2" id="KW-0812">Transmembrane</keyword>